<dbReference type="Proteomes" id="UP000463951">
    <property type="component" value="Chromosome"/>
</dbReference>
<evidence type="ECO:0000313" key="1">
    <source>
        <dbReference type="EMBL" id="BBJ37827.1"/>
    </source>
</evidence>
<name>A0A499UVB2_9ACTN</name>
<protein>
    <submittedName>
        <fullName evidence="1">Uncharacterized protein</fullName>
    </submittedName>
</protein>
<evidence type="ECO:0000313" key="2">
    <source>
        <dbReference type="Proteomes" id="UP000463951"/>
    </source>
</evidence>
<accession>A0A499UVB2</accession>
<gene>
    <name evidence="1" type="ORF">SSPO_005450</name>
</gene>
<dbReference type="AlphaFoldDB" id="A0A499UVB2"/>
<organism evidence="1 2">
    <name type="scientific">Streptomyces antimycoticus</name>
    <dbReference type="NCBI Taxonomy" id="68175"/>
    <lineage>
        <taxon>Bacteria</taxon>
        <taxon>Bacillati</taxon>
        <taxon>Actinomycetota</taxon>
        <taxon>Actinomycetes</taxon>
        <taxon>Kitasatosporales</taxon>
        <taxon>Streptomycetaceae</taxon>
        <taxon>Streptomyces</taxon>
        <taxon>Streptomyces violaceusniger group</taxon>
    </lineage>
</organism>
<dbReference type="EMBL" id="AP019620">
    <property type="protein sequence ID" value="BBJ37827.1"/>
    <property type="molecule type" value="Genomic_DNA"/>
</dbReference>
<proteinExistence type="predicted"/>
<sequence length="221" mass="23568">MPGPVPNGVNIISAMSDPVYPLRCVLARRNPGLLVRDLAAATTDLDQLVSALGDPRTYLSGSRTDGARDQAKIVARQLRRISRRLYVGPCGRARGHSRLGRFVSVHDRDALDDGGLGALAREVAYISRALRKAGPWSGASMSVRDSSGQNTATHMGEIGQSLQAVLRAIVLDLTAADLTGIDPGEIYGISAIWASGTVWPSDMAQRVRALSREVGPGVFRI</sequence>
<reference evidence="1 2" key="1">
    <citation type="journal article" date="2020" name="Int. J. Syst. Evol. Microbiol.">
        <title>Reclassification of Streptomyces castelarensis and Streptomyces sporoclivatus as later heterotypic synonyms of Streptomyces antimycoticus.</title>
        <authorList>
            <person name="Komaki H."/>
            <person name="Tamura T."/>
        </authorList>
    </citation>
    <scope>NUCLEOTIDE SEQUENCE [LARGE SCALE GENOMIC DNA]</scope>
    <source>
        <strain evidence="1 2">NBRC 100767</strain>
    </source>
</reference>